<dbReference type="OrthoDB" id="10013872at2759"/>
<dbReference type="EMBL" id="JANIIK010000048">
    <property type="protein sequence ID" value="KAJ3599197.1"/>
    <property type="molecule type" value="Genomic_DNA"/>
</dbReference>
<proteinExistence type="inferred from homology"/>
<keyword evidence="3" id="KW-0338">Growth arrest</keyword>
<dbReference type="GO" id="GO:0043025">
    <property type="term" value="C:neuronal cell body"/>
    <property type="evidence" value="ECO:0007669"/>
    <property type="project" value="TreeGrafter"/>
</dbReference>
<name>A0A9Q0E1Y4_9TELE</name>
<comment type="caution">
    <text evidence="7">The sequence shown here is derived from an EMBL/GenBank/DDBJ whole genome shotgun (WGS) entry which is preliminary data.</text>
</comment>
<dbReference type="PANTHER" id="PTHR15564">
    <property type="entry name" value="MACPF DOMAIN-CONTAINING PROTEIN"/>
    <property type="match status" value="1"/>
</dbReference>
<sequence>MCGPVRLLALMSLWRCFSCTRLLRSWVVLALVALVLAALAAAAESASTTSSVGPGGSGGPLSWLLSDKGPFHHAQEFVDFTERYQQGFTTKEFGRWKVNSLALERQENNGLPLPLDPDFLHTIRQLGRRPSLSSITNSIIRKYGTHFLLSATLGGEESLMIFVDKRRLSKAAEAPETNGTAVTLEALHQLAASYFIDRESTLRKLHHIQIASTSIKVTETRTGPLGCSNYDNLDSVSSVLVQSPENKIHLQEHLRARFVEAALSYIGCSEEGQLVCREGDCWCECSAEYPRCNCPESDLRAMEAGLVHLRDSWTTANLDFEES</sequence>
<evidence type="ECO:0000259" key="6">
    <source>
        <dbReference type="SMART" id="SM00457"/>
    </source>
</evidence>
<keyword evidence="8" id="KW-1185">Reference proteome</keyword>
<organism evidence="7 8">
    <name type="scientific">Muraenolepis orangiensis</name>
    <name type="common">Patagonian moray cod</name>
    <dbReference type="NCBI Taxonomy" id="630683"/>
    <lineage>
        <taxon>Eukaryota</taxon>
        <taxon>Metazoa</taxon>
        <taxon>Chordata</taxon>
        <taxon>Craniata</taxon>
        <taxon>Vertebrata</taxon>
        <taxon>Euteleostomi</taxon>
        <taxon>Actinopterygii</taxon>
        <taxon>Neopterygii</taxon>
        <taxon>Teleostei</taxon>
        <taxon>Neoteleostei</taxon>
        <taxon>Acanthomorphata</taxon>
        <taxon>Zeiogadaria</taxon>
        <taxon>Gadariae</taxon>
        <taxon>Gadiformes</taxon>
        <taxon>Muraenolepidoidei</taxon>
        <taxon>Muraenolepididae</taxon>
        <taxon>Muraenolepis</taxon>
    </lineage>
</organism>
<dbReference type="PANTHER" id="PTHR15564:SF10">
    <property type="entry name" value="BMP_RETINOIC ACID-INDUCIBLE NEURAL-SPECIFIC PROTEIN 3 ISOFORM X1"/>
    <property type="match status" value="1"/>
</dbReference>
<feature type="signal peptide" evidence="5">
    <location>
        <begin position="1"/>
        <end position="42"/>
    </location>
</feature>
<keyword evidence="2 5" id="KW-0732">Signal</keyword>
<evidence type="ECO:0000256" key="3">
    <source>
        <dbReference type="ARBA" id="ARBA00022810"/>
    </source>
</evidence>
<evidence type="ECO:0000256" key="4">
    <source>
        <dbReference type="ARBA" id="ARBA00023306"/>
    </source>
</evidence>
<dbReference type="InterPro" id="IPR033237">
    <property type="entry name" value="BRINP"/>
</dbReference>
<dbReference type="Pfam" id="PF01823">
    <property type="entry name" value="MACPF"/>
    <property type="match status" value="1"/>
</dbReference>
<evidence type="ECO:0000256" key="5">
    <source>
        <dbReference type="SAM" id="SignalP"/>
    </source>
</evidence>
<protein>
    <recommendedName>
        <fullName evidence="6">MACPF domain-containing protein</fullName>
    </recommendedName>
</protein>
<dbReference type="Proteomes" id="UP001148018">
    <property type="component" value="Unassembled WGS sequence"/>
</dbReference>
<dbReference type="Pfam" id="PF25415">
    <property type="entry name" value="EGF_BRNP1-3"/>
    <property type="match status" value="1"/>
</dbReference>
<feature type="domain" description="MACPF" evidence="6">
    <location>
        <begin position="90"/>
        <end position="267"/>
    </location>
</feature>
<dbReference type="AlphaFoldDB" id="A0A9Q0E1Y4"/>
<gene>
    <name evidence="7" type="ORF">NHX12_033160</name>
</gene>
<comment type="similarity">
    <text evidence="1">Belongs to the BRINP family.</text>
</comment>
<dbReference type="GO" id="GO:0071300">
    <property type="term" value="P:cellular response to retinoic acid"/>
    <property type="evidence" value="ECO:0007669"/>
    <property type="project" value="TreeGrafter"/>
</dbReference>
<feature type="non-terminal residue" evidence="7">
    <location>
        <position position="323"/>
    </location>
</feature>
<evidence type="ECO:0000256" key="1">
    <source>
        <dbReference type="ARBA" id="ARBA00010360"/>
    </source>
</evidence>
<keyword evidence="4" id="KW-0131">Cell cycle</keyword>
<feature type="chain" id="PRO_5040128580" description="MACPF domain-containing protein" evidence="5">
    <location>
        <begin position="43"/>
        <end position="323"/>
    </location>
</feature>
<dbReference type="InterPro" id="IPR057450">
    <property type="entry name" value="BRINP_EGF"/>
</dbReference>
<evidence type="ECO:0000256" key="2">
    <source>
        <dbReference type="ARBA" id="ARBA00022729"/>
    </source>
</evidence>
<evidence type="ECO:0000313" key="8">
    <source>
        <dbReference type="Proteomes" id="UP001148018"/>
    </source>
</evidence>
<dbReference type="GO" id="GO:0045930">
    <property type="term" value="P:negative regulation of mitotic cell cycle"/>
    <property type="evidence" value="ECO:0007669"/>
    <property type="project" value="InterPro"/>
</dbReference>
<evidence type="ECO:0000313" key="7">
    <source>
        <dbReference type="EMBL" id="KAJ3599197.1"/>
    </source>
</evidence>
<reference evidence="7" key="1">
    <citation type="submission" date="2022-07" db="EMBL/GenBank/DDBJ databases">
        <title>Chromosome-level genome of Muraenolepis orangiensis.</title>
        <authorList>
            <person name="Kim J."/>
        </authorList>
    </citation>
    <scope>NUCLEOTIDE SEQUENCE</scope>
    <source>
        <strain evidence="7">KU_S4_2022</strain>
        <tissue evidence="7">Muscle</tissue>
    </source>
</reference>
<dbReference type="GO" id="GO:0030425">
    <property type="term" value="C:dendrite"/>
    <property type="evidence" value="ECO:0007669"/>
    <property type="project" value="TreeGrafter"/>
</dbReference>
<dbReference type="GO" id="GO:0005737">
    <property type="term" value="C:cytoplasm"/>
    <property type="evidence" value="ECO:0007669"/>
    <property type="project" value="TreeGrafter"/>
</dbReference>
<dbReference type="SMART" id="SM00457">
    <property type="entry name" value="MACPF"/>
    <property type="match status" value="1"/>
</dbReference>
<dbReference type="GO" id="GO:0007399">
    <property type="term" value="P:nervous system development"/>
    <property type="evidence" value="ECO:0007669"/>
    <property type="project" value="TreeGrafter"/>
</dbReference>
<dbReference type="InterPro" id="IPR020864">
    <property type="entry name" value="MACPF"/>
</dbReference>
<accession>A0A9Q0E1Y4</accession>
<dbReference type="GO" id="GO:0045666">
    <property type="term" value="P:positive regulation of neuron differentiation"/>
    <property type="evidence" value="ECO:0007669"/>
    <property type="project" value="InterPro"/>
</dbReference>